<comment type="caution">
    <text evidence="1">The sequence shown here is derived from an EMBL/GenBank/DDBJ whole genome shotgun (WGS) entry which is preliminary data.</text>
</comment>
<dbReference type="EMBL" id="JBHMEA010000006">
    <property type="protein sequence ID" value="MFB9230355.1"/>
    <property type="molecule type" value="Genomic_DNA"/>
</dbReference>
<keyword evidence="2" id="KW-1185">Reference proteome</keyword>
<organism evidence="1 2">
    <name type="scientific">Pseudohalocynthiibacter aestuariivivens</name>
    <dbReference type="NCBI Taxonomy" id="1591409"/>
    <lineage>
        <taxon>Bacteria</taxon>
        <taxon>Pseudomonadati</taxon>
        <taxon>Pseudomonadota</taxon>
        <taxon>Alphaproteobacteria</taxon>
        <taxon>Rhodobacterales</taxon>
        <taxon>Paracoccaceae</taxon>
        <taxon>Pseudohalocynthiibacter</taxon>
    </lineage>
</organism>
<name>A0ABV5JA78_9RHOB</name>
<protein>
    <submittedName>
        <fullName evidence="1">Uncharacterized protein</fullName>
    </submittedName>
</protein>
<evidence type="ECO:0000313" key="1">
    <source>
        <dbReference type="EMBL" id="MFB9230355.1"/>
    </source>
</evidence>
<gene>
    <name evidence="1" type="ORF">ACFFUT_00980</name>
</gene>
<sequence>MRNDVPIVVVRNAIQMFRPPALHPNLAKLYREKVSNLAAALNTPGVQAEAAQSLRQLIDKNVLTPEPEG</sequence>
<evidence type="ECO:0000313" key="2">
    <source>
        <dbReference type="Proteomes" id="UP001589683"/>
    </source>
</evidence>
<reference evidence="1 2" key="1">
    <citation type="submission" date="2024-09" db="EMBL/GenBank/DDBJ databases">
        <authorList>
            <person name="Sun Q."/>
            <person name="Mori K."/>
        </authorList>
    </citation>
    <scope>NUCLEOTIDE SEQUENCE [LARGE SCALE GENOMIC DNA]</scope>
    <source>
        <strain evidence="1 2">CECT 8726</strain>
    </source>
</reference>
<accession>A0ABV5JA78</accession>
<dbReference type="RefSeq" id="WP_213888618.1">
    <property type="nucleotide sequence ID" value="NZ_JAGFNU010000004.1"/>
</dbReference>
<dbReference type="Proteomes" id="UP001589683">
    <property type="component" value="Unassembled WGS sequence"/>
</dbReference>
<proteinExistence type="predicted"/>